<feature type="compositionally biased region" description="Basic and acidic residues" evidence="1">
    <location>
        <begin position="86"/>
        <end position="103"/>
    </location>
</feature>
<protein>
    <submittedName>
        <fullName evidence="2">Uncharacterized protein</fullName>
    </submittedName>
</protein>
<reference evidence="2 3" key="1">
    <citation type="submission" date="2021-06" db="EMBL/GenBank/DDBJ databases">
        <title>Caerostris extrusa draft genome.</title>
        <authorList>
            <person name="Kono N."/>
            <person name="Arakawa K."/>
        </authorList>
    </citation>
    <scope>NUCLEOTIDE SEQUENCE [LARGE SCALE GENOMIC DNA]</scope>
</reference>
<evidence type="ECO:0000256" key="1">
    <source>
        <dbReference type="SAM" id="MobiDB-lite"/>
    </source>
</evidence>
<proteinExistence type="predicted"/>
<feature type="compositionally biased region" description="Low complexity" evidence="1">
    <location>
        <begin position="74"/>
        <end position="83"/>
    </location>
</feature>
<dbReference type="AlphaFoldDB" id="A0AAV4NMQ8"/>
<feature type="region of interest" description="Disordered" evidence="1">
    <location>
        <begin position="40"/>
        <end position="103"/>
    </location>
</feature>
<comment type="caution">
    <text evidence="2">The sequence shown here is derived from an EMBL/GenBank/DDBJ whole genome shotgun (WGS) entry which is preliminary data.</text>
</comment>
<evidence type="ECO:0000313" key="3">
    <source>
        <dbReference type="Proteomes" id="UP001054945"/>
    </source>
</evidence>
<evidence type="ECO:0000313" key="2">
    <source>
        <dbReference type="EMBL" id="GIX86087.1"/>
    </source>
</evidence>
<dbReference type="EMBL" id="BPLR01021112">
    <property type="protein sequence ID" value="GIX86087.1"/>
    <property type="molecule type" value="Genomic_DNA"/>
</dbReference>
<sequence length="103" mass="11385">MTSGRLFETYENNRLHSCLCFCRVYHLRITPASDYRFCRPSSASSTSSIPHLPVKSGLGSSATPSGRIGPGSKNSSSNNNSNSMLDKLKLFNPKDKSSERKQR</sequence>
<gene>
    <name evidence="2" type="ORF">CEXT_331531</name>
</gene>
<organism evidence="2 3">
    <name type="scientific">Caerostris extrusa</name>
    <name type="common">Bark spider</name>
    <name type="synonym">Caerostris bankana</name>
    <dbReference type="NCBI Taxonomy" id="172846"/>
    <lineage>
        <taxon>Eukaryota</taxon>
        <taxon>Metazoa</taxon>
        <taxon>Ecdysozoa</taxon>
        <taxon>Arthropoda</taxon>
        <taxon>Chelicerata</taxon>
        <taxon>Arachnida</taxon>
        <taxon>Araneae</taxon>
        <taxon>Araneomorphae</taxon>
        <taxon>Entelegynae</taxon>
        <taxon>Araneoidea</taxon>
        <taxon>Araneidae</taxon>
        <taxon>Caerostris</taxon>
    </lineage>
</organism>
<name>A0AAV4NMQ8_CAEEX</name>
<keyword evidence="3" id="KW-1185">Reference proteome</keyword>
<accession>A0AAV4NMQ8</accession>
<dbReference type="Proteomes" id="UP001054945">
    <property type="component" value="Unassembled WGS sequence"/>
</dbReference>